<sequence>MPLPWRPELRSPLSDAEVRDAERELGVVFPGEYREYLLRRNGEGRVNRLRRGAAGWGWEGDSRTDLALLGTDFPHPDSYRDDEDRLDAREPQREDFADEDAYGTAWQRWDDECGVLQDRKTAGAVHIQGKGCGFATLLVLTGPHRGEMWFDARATCDLILPMRLGREPVSFAQWFARGCETLGVW</sequence>
<dbReference type="Pfam" id="PF09346">
    <property type="entry name" value="SMI1_KNR4"/>
    <property type="match status" value="1"/>
</dbReference>
<dbReference type="Proteomes" id="UP001500124">
    <property type="component" value="Unassembled WGS sequence"/>
</dbReference>
<dbReference type="Gene3D" id="3.40.1580.10">
    <property type="entry name" value="SMI1/KNR4-like"/>
    <property type="match status" value="1"/>
</dbReference>
<dbReference type="RefSeq" id="WP_345668433.1">
    <property type="nucleotide sequence ID" value="NZ_BAABKC010000038.1"/>
</dbReference>
<dbReference type="InterPro" id="IPR037883">
    <property type="entry name" value="Knr4/Smi1-like_sf"/>
</dbReference>
<evidence type="ECO:0000259" key="1">
    <source>
        <dbReference type="SMART" id="SM00860"/>
    </source>
</evidence>
<dbReference type="SMART" id="SM00860">
    <property type="entry name" value="SMI1_KNR4"/>
    <property type="match status" value="1"/>
</dbReference>
<comment type="caution">
    <text evidence="2">The sequence shown here is derived from an EMBL/GenBank/DDBJ whole genome shotgun (WGS) entry which is preliminary data.</text>
</comment>
<protein>
    <recommendedName>
        <fullName evidence="1">Knr4/Smi1-like domain-containing protein</fullName>
    </recommendedName>
</protein>
<keyword evidence="3" id="KW-1185">Reference proteome</keyword>
<dbReference type="InterPro" id="IPR018958">
    <property type="entry name" value="Knr4/Smi1-like_dom"/>
</dbReference>
<name>A0ABP9KC99_9ACTN</name>
<evidence type="ECO:0000313" key="2">
    <source>
        <dbReference type="EMBL" id="GAA5054391.1"/>
    </source>
</evidence>
<gene>
    <name evidence="2" type="ORF">GCM10023336_25560</name>
</gene>
<proteinExistence type="predicted"/>
<organism evidence="2 3">
    <name type="scientific">Streptomyces similanensis</name>
    <dbReference type="NCBI Taxonomy" id="1274988"/>
    <lineage>
        <taxon>Bacteria</taxon>
        <taxon>Bacillati</taxon>
        <taxon>Actinomycetota</taxon>
        <taxon>Actinomycetes</taxon>
        <taxon>Kitasatosporales</taxon>
        <taxon>Streptomycetaceae</taxon>
        <taxon>Streptomyces</taxon>
    </lineage>
</organism>
<accession>A0ABP9KC99</accession>
<dbReference type="EMBL" id="BAABKC010000038">
    <property type="protein sequence ID" value="GAA5054391.1"/>
    <property type="molecule type" value="Genomic_DNA"/>
</dbReference>
<dbReference type="SUPFAM" id="SSF160631">
    <property type="entry name" value="SMI1/KNR4-like"/>
    <property type="match status" value="1"/>
</dbReference>
<reference evidence="3" key="1">
    <citation type="journal article" date="2019" name="Int. J. Syst. Evol. Microbiol.">
        <title>The Global Catalogue of Microorganisms (GCM) 10K type strain sequencing project: providing services to taxonomists for standard genome sequencing and annotation.</title>
        <authorList>
            <consortium name="The Broad Institute Genomics Platform"/>
            <consortium name="The Broad Institute Genome Sequencing Center for Infectious Disease"/>
            <person name="Wu L."/>
            <person name="Ma J."/>
        </authorList>
    </citation>
    <scope>NUCLEOTIDE SEQUENCE [LARGE SCALE GENOMIC DNA]</scope>
    <source>
        <strain evidence="3">JCM 18410</strain>
    </source>
</reference>
<evidence type="ECO:0000313" key="3">
    <source>
        <dbReference type="Proteomes" id="UP001500124"/>
    </source>
</evidence>
<feature type="domain" description="Knr4/Smi1-like" evidence="1">
    <location>
        <begin position="12"/>
        <end position="177"/>
    </location>
</feature>